<evidence type="ECO:0000313" key="1">
    <source>
        <dbReference type="EMBL" id="MCL6285187.1"/>
    </source>
</evidence>
<dbReference type="Proteomes" id="UP001203880">
    <property type="component" value="Unassembled WGS sequence"/>
</dbReference>
<evidence type="ECO:0008006" key="3">
    <source>
        <dbReference type="Google" id="ProtNLM"/>
    </source>
</evidence>
<gene>
    <name evidence="1" type="ORF">M3P21_16790</name>
</gene>
<comment type="caution">
    <text evidence="1">The sequence shown here is derived from an EMBL/GenBank/DDBJ whole genome shotgun (WGS) entry which is preliminary data.</text>
</comment>
<keyword evidence="2" id="KW-1185">Reference proteome</keyword>
<sequence length="326" mass="34960">MIRTRNLLTVGGTAFCALAIGYFMQRDAPAQYASVIRHPSGLQQRVLAPFARADLDEYAMLEVRDIKLTSALPGLPVPTRLPQPALEHVTDGAVAARKISLPILPADPMHPKLGCNVTVASSVLPLARVALSVDAPCFPNQRVTVHHSGLFFADTTDDKGALDVTIPALSEQAVFVIEFDNGAGAVARAEVDELLDFERVAIQWGGESGLQINARSDNGVIPVTAENSAYGDVVRLGKLGHSTSRVAEIYSVPRDRLARSDAISLTIEAKVTAANCDRDIAAQSLELRANRSLRMRDLTLSMPSCDATGDFLVLNNLVEDLKIAGK</sequence>
<dbReference type="EMBL" id="JAMFMB010000024">
    <property type="protein sequence ID" value="MCL6285187.1"/>
    <property type="molecule type" value="Genomic_DNA"/>
</dbReference>
<protein>
    <recommendedName>
        <fullName evidence="3">Translocase</fullName>
    </recommendedName>
</protein>
<dbReference type="RefSeq" id="WP_249711738.1">
    <property type="nucleotide sequence ID" value="NZ_JAMFMB010000024.1"/>
</dbReference>
<reference evidence="1" key="1">
    <citation type="submission" date="2022-05" db="EMBL/GenBank/DDBJ databases">
        <authorList>
            <person name="Park J.-S."/>
        </authorList>
    </citation>
    <scope>NUCLEOTIDE SEQUENCE</scope>
    <source>
        <strain evidence="1">2012CJ41-6</strain>
    </source>
</reference>
<accession>A0ABT0Q5W1</accession>
<proteinExistence type="predicted"/>
<organism evidence="1 2">
    <name type="scientific">Ruegeria spongiae</name>
    <dbReference type="NCBI Taxonomy" id="2942209"/>
    <lineage>
        <taxon>Bacteria</taxon>
        <taxon>Pseudomonadati</taxon>
        <taxon>Pseudomonadota</taxon>
        <taxon>Alphaproteobacteria</taxon>
        <taxon>Rhodobacterales</taxon>
        <taxon>Roseobacteraceae</taxon>
        <taxon>Ruegeria</taxon>
    </lineage>
</organism>
<evidence type="ECO:0000313" key="2">
    <source>
        <dbReference type="Proteomes" id="UP001203880"/>
    </source>
</evidence>
<name>A0ABT0Q5W1_9RHOB</name>